<evidence type="ECO:0000313" key="6">
    <source>
        <dbReference type="EMBL" id="MQS10751.1"/>
    </source>
</evidence>
<dbReference type="GO" id="GO:0005829">
    <property type="term" value="C:cytosol"/>
    <property type="evidence" value="ECO:0007669"/>
    <property type="project" value="TreeGrafter"/>
</dbReference>
<dbReference type="InterPro" id="IPR045079">
    <property type="entry name" value="Oxoprolinase-like"/>
</dbReference>
<feature type="domain" description="Acetophenone carboxylase-like C-terminal" evidence="5">
    <location>
        <begin position="505"/>
        <end position="659"/>
    </location>
</feature>
<dbReference type="GO" id="GO:0017168">
    <property type="term" value="F:5-oxoprolinase (ATP-hydrolyzing) activity"/>
    <property type="evidence" value="ECO:0007669"/>
    <property type="project" value="TreeGrafter"/>
</dbReference>
<comment type="similarity">
    <text evidence="1">Belongs to the oxoprolinase family.</text>
</comment>
<evidence type="ECO:0000259" key="2">
    <source>
        <dbReference type="Pfam" id="PF01968"/>
    </source>
</evidence>
<dbReference type="Pfam" id="PF19278">
    <property type="entry name" value="Hydant_A_C"/>
    <property type="match status" value="1"/>
</dbReference>
<gene>
    <name evidence="6" type="ORF">F7Q99_00250</name>
</gene>
<evidence type="ECO:0000256" key="1">
    <source>
        <dbReference type="ARBA" id="ARBA00010403"/>
    </source>
</evidence>
<dbReference type="OrthoDB" id="9768323at2"/>
<dbReference type="RefSeq" id="WP_153459528.1">
    <property type="nucleotide sequence ID" value="NZ_WBOF01000001.1"/>
</dbReference>
<dbReference type="PANTHER" id="PTHR11365:SF23">
    <property type="entry name" value="HYPOTHETICAL 5-OXOPROLINASE (EUROFUNG)-RELATED"/>
    <property type="match status" value="1"/>
</dbReference>
<sequence length="1190" mass="126620">MARSEGAQSRGWQFWVDRGGTFTDVVALAPDGRLLTHKLLSHDPARYRDPAVAGIRALLPPGAGIDTVRMGTTVATNALLERTGEPTALVITRGFADALRIGYQNRPHIFAREIVLPEPLYARVVEVDERIAADGTVLRSPDLDRLAEDLRRCLRDDIRSVAVVCLHSYLHPAHEQAIGRLAAQLGFAQVSLSSEASPLMKLVPRGDTAVVDAYLSPGLRRYVRQVADELAGVRLMFMQSNGGLAEAGHFRGKDAILSGPAGGIVGMVRMSRLAGYDRVIGFDMGGTSTDVSHFAGEYERVVTTQVSGVRLRAPMLAIHTVAAGGGSVLRFDGGRLRVGPDSAGADPGPACYRGGGPLTVTDANLLLGRIQADHFPRVFGPDGDEGLDLDLTRHRFSELVREIGDCSAEEAAEGFLRIAVGNIANAIKRISVQQGHDVTRYALTTFGGAGGQHACAVAEALGVRTVLVPPMAGVLSALGIGLADTTVLREHAVERPLAAQEMAGVRALADELAAASTAELLDQGTPPDRIRLVYRARLRYQGTDTTIGVTLGQPDVMAAEFEERHRATYSFLMDRPLVIEALAVEATGLTEQPGLDALSPAPAESPEPTEVPLYTGGAWRQVPLLERESMRPDDTVTGPAVIAEANATTVVDDGWRATVTPAGHLLVEQVEARAEAGVSTRADPVLLEIFNNLFMAIAQQMGARLESTAQSVNIKERLDFSCALFDPDGNLVANAPHIPVHLGSMGTTVKEVLRRRGPRLRPGDAYAVNDPYHGGTHLPDITVVTPVFDPAGRELLFFVASRGHHAEIGGISPGSMPAASREIHEEGVLLDNWLLVTDGRLREAETLRLLTEAPFPSRDPATNLADLRAQIAANRKGVDEVKAMIEHFGLDVVQAYMRHVQDNAEQAVRRAVDGLSDGAYRYETDSGAVIAVEVRVDREHRTATIDFTGTSPQLDGNLNAPSAVVTAAVLYVFRTLVADDIPLNDGCLRPLRIVVPPGSMLAPVYPAAVAAGNVETSQAITGALYAALGVQAEGSGTMNNLSFGNERHQYYETIASGSGAGPGFPGADAVQTHMTNSRLTDPEVLEWRLPVLVEEFAVRPDSGGTGRWPGGNGALRRLRFREPVTISILSGHRRVPPYGLAGGSPGTLGSNRVLRHDGSTETLPGCANADLAAGDALEVRTPGGGGYGHA</sequence>
<evidence type="ECO:0000259" key="5">
    <source>
        <dbReference type="Pfam" id="PF19278"/>
    </source>
</evidence>
<feature type="domain" description="Hydantoinase A/oxoprolinase" evidence="2">
    <location>
        <begin position="205"/>
        <end position="486"/>
    </location>
</feature>
<dbReference type="InterPro" id="IPR049517">
    <property type="entry name" value="ACX-like_C"/>
</dbReference>
<name>A0A6N7KHG3_9ACTN</name>
<organism evidence="6 7">
    <name type="scientific">Streptomyces kaniharaensis</name>
    <dbReference type="NCBI Taxonomy" id="212423"/>
    <lineage>
        <taxon>Bacteria</taxon>
        <taxon>Bacillati</taxon>
        <taxon>Actinomycetota</taxon>
        <taxon>Actinomycetes</taxon>
        <taxon>Kitasatosporales</taxon>
        <taxon>Streptomycetaceae</taxon>
        <taxon>Streptomyces</taxon>
    </lineage>
</organism>
<comment type="caution">
    <text evidence="6">The sequence shown here is derived from an EMBL/GenBank/DDBJ whole genome shotgun (WGS) entry which is preliminary data.</text>
</comment>
<protein>
    <submittedName>
        <fullName evidence="6">5-oxoprolinase</fullName>
    </submittedName>
</protein>
<evidence type="ECO:0000259" key="4">
    <source>
        <dbReference type="Pfam" id="PF05378"/>
    </source>
</evidence>
<keyword evidence="7" id="KW-1185">Reference proteome</keyword>
<proteinExistence type="inferred from homology"/>
<dbReference type="InterPro" id="IPR003692">
    <property type="entry name" value="Hydantoinase_B"/>
</dbReference>
<accession>A0A6N7KHG3</accession>
<dbReference type="PANTHER" id="PTHR11365">
    <property type="entry name" value="5-OXOPROLINASE RELATED"/>
    <property type="match status" value="1"/>
</dbReference>
<dbReference type="InterPro" id="IPR008040">
    <property type="entry name" value="Hydant_A_N"/>
</dbReference>
<evidence type="ECO:0000259" key="3">
    <source>
        <dbReference type="Pfam" id="PF02538"/>
    </source>
</evidence>
<dbReference type="EMBL" id="WBOF01000001">
    <property type="protein sequence ID" value="MQS10751.1"/>
    <property type="molecule type" value="Genomic_DNA"/>
</dbReference>
<dbReference type="AlphaFoldDB" id="A0A6N7KHG3"/>
<reference evidence="6 7" key="1">
    <citation type="submission" date="2019-09" db="EMBL/GenBank/DDBJ databases">
        <title>Genome Sequences of Streptomyces kaniharaensis ATCC 21070.</title>
        <authorList>
            <person name="Zhu W."/>
            <person name="De Crecy-Lagard V."/>
            <person name="Richards N.G."/>
        </authorList>
    </citation>
    <scope>NUCLEOTIDE SEQUENCE [LARGE SCALE GENOMIC DNA]</scope>
    <source>
        <strain evidence="6 7">SF-557</strain>
    </source>
</reference>
<dbReference type="Pfam" id="PF05378">
    <property type="entry name" value="Hydant_A_N"/>
    <property type="match status" value="1"/>
</dbReference>
<dbReference type="InterPro" id="IPR002821">
    <property type="entry name" value="Hydantoinase_A"/>
</dbReference>
<feature type="domain" description="Hydantoinase B/oxoprolinase" evidence="3">
    <location>
        <begin position="683"/>
        <end position="1189"/>
    </location>
</feature>
<dbReference type="Proteomes" id="UP000450000">
    <property type="component" value="Unassembled WGS sequence"/>
</dbReference>
<dbReference type="Pfam" id="PF02538">
    <property type="entry name" value="Hydantoinase_B"/>
    <property type="match status" value="1"/>
</dbReference>
<evidence type="ECO:0000313" key="7">
    <source>
        <dbReference type="Proteomes" id="UP000450000"/>
    </source>
</evidence>
<dbReference type="Pfam" id="PF01968">
    <property type="entry name" value="Hydantoinase_A"/>
    <property type="match status" value="1"/>
</dbReference>
<dbReference type="GO" id="GO:0006749">
    <property type="term" value="P:glutathione metabolic process"/>
    <property type="evidence" value="ECO:0007669"/>
    <property type="project" value="TreeGrafter"/>
</dbReference>
<feature type="domain" description="Hydantoinase/oxoprolinase N-terminal" evidence="4">
    <location>
        <begin position="14"/>
        <end position="184"/>
    </location>
</feature>